<feature type="transmembrane region" description="Helical" evidence="7">
    <location>
        <begin position="369"/>
        <end position="388"/>
    </location>
</feature>
<dbReference type="InterPro" id="IPR038770">
    <property type="entry name" value="Na+/solute_symporter_sf"/>
</dbReference>
<feature type="transmembrane region" description="Helical" evidence="7">
    <location>
        <begin position="35"/>
        <end position="56"/>
    </location>
</feature>
<dbReference type="Pfam" id="PF00999">
    <property type="entry name" value="Na_H_Exchanger"/>
    <property type="match status" value="1"/>
</dbReference>
<feature type="transmembrane region" description="Helical" evidence="7">
    <location>
        <begin position="95"/>
        <end position="117"/>
    </location>
</feature>
<evidence type="ECO:0000256" key="2">
    <source>
        <dbReference type="ARBA" id="ARBA00022448"/>
    </source>
</evidence>
<evidence type="ECO:0000256" key="4">
    <source>
        <dbReference type="ARBA" id="ARBA00022989"/>
    </source>
</evidence>
<dbReference type="InterPro" id="IPR050794">
    <property type="entry name" value="CPA2_transporter"/>
</dbReference>
<accession>A0A9W6KEK3</accession>
<comment type="subcellular location">
    <subcellularLocation>
        <location evidence="1">Membrane</location>
        <topology evidence="1">Multi-pass membrane protein</topology>
    </subcellularLocation>
</comment>
<sequence>MHGDQVSVVLFDLALIVAVARVLGGVARRLGQPPVVGEMFTGILLGPTLFHGTTLFPRDVRPLLSILADVGIAVFMFLVGLEIDRKALRRQTGPTLAVAAASMLLPFGLGILVALRLVDGTPAILFLGACMSVTAFPVLARILTDRGLLRSPLGGLALAAAAVDDLLAWTMLAGIVTFAGAAGPAQLRMLLLPVYFAIMALVVRPLLHRTLAAAARRGRLTPAMLGGLAVGFLSSAAATEWMGLHFVFGAFLFGLLMPREGSEQIVTEIVAGLSSFSNVLLIPVFFVVAGLQVDLRSVAGAGLLDLGLILLAAVGGKGLGTFAAARLAKLSPRDSGRLAALMNTRGLTELIILGVGLQLGLIGPYLFTLMVVMSLVTTAATGPLLALFDRRRRASRVAAAPAVPLPAVTTGSRH</sequence>
<dbReference type="PANTHER" id="PTHR32468">
    <property type="entry name" value="CATION/H + ANTIPORTER"/>
    <property type="match status" value="1"/>
</dbReference>
<keyword evidence="3 7" id="KW-0812">Transmembrane</keyword>
<feature type="transmembrane region" description="Helical" evidence="7">
    <location>
        <begin position="241"/>
        <end position="257"/>
    </location>
</feature>
<keyword evidence="5" id="KW-0406">Ion transport</keyword>
<comment type="caution">
    <text evidence="9">The sequence shown here is derived from an EMBL/GenBank/DDBJ whole genome shotgun (WGS) entry which is preliminary data.</text>
</comment>
<keyword evidence="2" id="KW-0813">Transport</keyword>
<proteinExistence type="predicted"/>
<gene>
    <name evidence="9" type="ORF">GCM10017581_023720</name>
</gene>
<evidence type="ECO:0000259" key="8">
    <source>
        <dbReference type="Pfam" id="PF00999"/>
    </source>
</evidence>
<keyword evidence="4 7" id="KW-1133">Transmembrane helix</keyword>
<dbReference type="Proteomes" id="UP001143480">
    <property type="component" value="Unassembled WGS sequence"/>
</dbReference>
<feature type="transmembrane region" description="Helical" evidence="7">
    <location>
        <begin position="346"/>
        <end position="363"/>
    </location>
</feature>
<keyword evidence="10" id="KW-1185">Reference proteome</keyword>
<reference evidence="9" key="2">
    <citation type="submission" date="2023-01" db="EMBL/GenBank/DDBJ databases">
        <authorList>
            <person name="Sun Q."/>
            <person name="Evtushenko L."/>
        </authorList>
    </citation>
    <scope>NUCLEOTIDE SEQUENCE</scope>
    <source>
        <strain evidence="9">VKM Ac-1321</strain>
    </source>
</reference>
<dbReference type="AlphaFoldDB" id="A0A9W6KEK3"/>
<dbReference type="PANTHER" id="PTHR32468:SF0">
    <property type="entry name" value="K(+)_H(+) ANTIPORTER 1"/>
    <property type="match status" value="1"/>
</dbReference>
<reference evidence="9" key="1">
    <citation type="journal article" date="2014" name="Int. J. Syst. Evol. Microbiol.">
        <title>Complete genome sequence of Corynebacterium casei LMG S-19264T (=DSM 44701T), isolated from a smear-ripened cheese.</title>
        <authorList>
            <consortium name="US DOE Joint Genome Institute (JGI-PGF)"/>
            <person name="Walter F."/>
            <person name="Albersmeier A."/>
            <person name="Kalinowski J."/>
            <person name="Ruckert C."/>
        </authorList>
    </citation>
    <scope>NUCLEOTIDE SEQUENCE</scope>
    <source>
        <strain evidence="9">VKM Ac-1321</strain>
    </source>
</reference>
<dbReference type="RefSeq" id="WP_261959994.1">
    <property type="nucleotide sequence ID" value="NZ_BAAAXA010000001.1"/>
</dbReference>
<name>A0A9W6KEK3_9ACTN</name>
<keyword evidence="6 7" id="KW-0472">Membrane</keyword>
<dbReference type="Gene3D" id="1.20.1530.20">
    <property type="match status" value="1"/>
</dbReference>
<feature type="transmembrane region" description="Helical" evidence="7">
    <location>
        <begin position="156"/>
        <end position="181"/>
    </location>
</feature>
<dbReference type="GO" id="GO:0015297">
    <property type="term" value="F:antiporter activity"/>
    <property type="evidence" value="ECO:0007669"/>
    <property type="project" value="InterPro"/>
</dbReference>
<protein>
    <recommendedName>
        <fullName evidence="8">Cation/H+ exchanger transmembrane domain-containing protein</fullName>
    </recommendedName>
</protein>
<evidence type="ECO:0000256" key="1">
    <source>
        <dbReference type="ARBA" id="ARBA00004141"/>
    </source>
</evidence>
<feature type="transmembrane region" description="Helical" evidence="7">
    <location>
        <begin position="123"/>
        <end position="144"/>
    </location>
</feature>
<feature type="transmembrane region" description="Helical" evidence="7">
    <location>
        <begin position="219"/>
        <end position="235"/>
    </location>
</feature>
<feature type="transmembrane region" description="Helical" evidence="7">
    <location>
        <begin position="62"/>
        <end position="83"/>
    </location>
</feature>
<evidence type="ECO:0000313" key="9">
    <source>
        <dbReference type="EMBL" id="GLL00631.1"/>
    </source>
</evidence>
<evidence type="ECO:0000256" key="7">
    <source>
        <dbReference type="SAM" id="Phobius"/>
    </source>
</evidence>
<feature type="domain" description="Cation/H+ exchanger transmembrane" evidence="8">
    <location>
        <begin position="19"/>
        <end position="384"/>
    </location>
</feature>
<evidence type="ECO:0000256" key="5">
    <source>
        <dbReference type="ARBA" id="ARBA00023065"/>
    </source>
</evidence>
<dbReference type="GO" id="GO:0016020">
    <property type="term" value="C:membrane"/>
    <property type="evidence" value="ECO:0007669"/>
    <property type="project" value="UniProtKB-SubCell"/>
</dbReference>
<dbReference type="GO" id="GO:1902600">
    <property type="term" value="P:proton transmembrane transport"/>
    <property type="evidence" value="ECO:0007669"/>
    <property type="project" value="InterPro"/>
</dbReference>
<feature type="transmembrane region" description="Helical" evidence="7">
    <location>
        <begin position="187"/>
        <end position="207"/>
    </location>
</feature>
<feature type="transmembrane region" description="Helical" evidence="7">
    <location>
        <begin position="269"/>
        <end position="291"/>
    </location>
</feature>
<evidence type="ECO:0000313" key="10">
    <source>
        <dbReference type="Proteomes" id="UP001143480"/>
    </source>
</evidence>
<organism evidence="9 10">
    <name type="scientific">Dactylosporangium matsuzakiense</name>
    <dbReference type="NCBI Taxonomy" id="53360"/>
    <lineage>
        <taxon>Bacteria</taxon>
        <taxon>Bacillati</taxon>
        <taxon>Actinomycetota</taxon>
        <taxon>Actinomycetes</taxon>
        <taxon>Micromonosporales</taxon>
        <taxon>Micromonosporaceae</taxon>
        <taxon>Dactylosporangium</taxon>
    </lineage>
</organism>
<dbReference type="InterPro" id="IPR006153">
    <property type="entry name" value="Cation/H_exchanger_TM"/>
</dbReference>
<feature type="transmembrane region" description="Helical" evidence="7">
    <location>
        <begin position="6"/>
        <end position="23"/>
    </location>
</feature>
<evidence type="ECO:0000256" key="6">
    <source>
        <dbReference type="ARBA" id="ARBA00023136"/>
    </source>
</evidence>
<evidence type="ECO:0000256" key="3">
    <source>
        <dbReference type="ARBA" id="ARBA00022692"/>
    </source>
</evidence>
<dbReference type="EMBL" id="BSFP01000009">
    <property type="protein sequence ID" value="GLL00631.1"/>
    <property type="molecule type" value="Genomic_DNA"/>
</dbReference>
<feature type="transmembrane region" description="Helical" evidence="7">
    <location>
        <begin position="303"/>
        <end position="325"/>
    </location>
</feature>